<dbReference type="AlphaFoldDB" id="A0A017SYM5"/>
<name>A0A017SYM5_9BACT</name>
<keyword evidence="2" id="KW-1185">Reference proteome</keyword>
<organism evidence="1 2">
    <name type="scientific">Chondromyces apiculatus DSM 436</name>
    <dbReference type="NCBI Taxonomy" id="1192034"/>
    <lineage>
        <taxon>Bacteria</taxon>
        <taxon>Pseudomonadati</taxon>
        <taxon>Myxococcota</taxon>
        <taxon>Polyangia</taxon>
        <taxon>Polyangiales</taxon>
        <taxon>Polyangiaceae</taxon>
        <taxon>Chondromyces</taxon>
    </lineage>
</organism>
<accession>A0A017SYM5</accession>
<evidence type="ECO:0000313" key="1">
    <source>
        <dbReference type="EMBL" id="EYF01887.1"/>
    </source>
</evidence>
<proteinExistence type="predicted"/>
<protein>
    <submittedName>
        <fullName evidence="1">Uncharacterized protein</fullName>
    </submittedName>
</protein>
<gene>
    <name evidence="1" type="ORF">CAP_7655</name>
</gene>
<sequence>MDVALRHPGTAAAGNGAVTMDARCSICRVNPGVIAIAADRPELLCERCAETIAGAGRVVRAAAGIVVDWATERLRRAAEARRRPVC</sequence>
<reference evidence="1 2" key="1">
    <citation type="submission" date="2013-05" db="EMBL/GenBank/DDBJ databases">
        <title>Genome assembly of Chondromyces apiculatus DSM 436.</title>
        <authorList>
            <person name="Sharma G."/>
            <person name="Khatri I."/>
            <person name="Kaur C."/>
            <person name="Mayilraj S."/>
            <person name="Subramanian S."/>
        </authorList>
    </citation>
    <scope>NUCLEOTIDE SEQUENCE [LARGE SCALE GENOMIC DNA]</scope>
    <source>
        <strain evidence="1 2">DSM 436</strain>
    </source>
</reference>
<evidence type="ECO:0000313" key="2">
    <source>
        <dbReference type="Proteomes" id="UP000019678"/>
    </source>
</evidence>
<dbReference type="STRING" id="1192034.CAP_7655"/>
<dbReference type="Proteomes" id="UP000019678">
    <property type="component" value="Unassembled WGS sequence"/>
</dbReference>
<dbReference type="EMBL" id="ASRX01000069">
    <property type="protein sequence ID" value="EYF01887.1"/>
    <property type="molecule type" value="Genomic_DNA"/>
</dbReference>
<comment type="caution">
    <text evidence="1">The sequence shown here is derived from an EMBL/GenBank/DDBJ whole genome shotgun (WGS) entry which is preliminary data.</text>
</comment>